<sequence>MDSIESPNETRFAYRSAFLTIATIDLDRSVRFYRDLLQREPDFYKPRVYAEFELSGMKLGLFCPKDTNREEFGDSRGSGMSICWEVEDLDEAIAHLVATGRAPTTEIGHASHGREIYIYDPDGNRLILHQSIANTNPLR</sequence>
<dbReference type="InterPro" id="IPR037523">
    <property type="entry name" value="VOC_core"/>
</dbReference>
<dbReference type="InterPro" id="IPR052164">
    <property type="entry name" value="Anthracycline_SecMetBiosynth"/>
</dbReference>
<dbReference type="SUPFAM" id="SSF54593">
    <property type="entry name" value="Glyoxalase/Bleomycin resistance protein/Dihydroxybiphenyl dioxygenase"/>
    <property type="match status" value="1"/>
</dbReference>
<dbReference type="InterPro" id="IPR004360">
    <property type="entry name" value="Glyas_Fos-R_dOase_dom"/>
</dbReference>
<keyword evidence="3" id="KW-1185">Reference proteome</keyword>
<dbReference type="PANTHER" id="PTHR33993">
    <property type="entry name" value="GLYOXALASE-RELATED"/>
    <property type="match status" value="1"/>
</dbReference>
<comment type="caution">
    <text evidence="2">The sequence shown here is derived from an EMBL/GenBank/DDBJ whole genome shotgun (WGS) entry which is preliminary data.</text>
</comment>
<evidence type="ECO:0000313" key="3">
    <source>
        <dbReference type="Proteomes" id="UP001328733"/>
    </source>
</evidence>
<dbReference type="RefSeq" id="WP_332867123.1">
    <property type="nucleotide sequence ID" value="NZ_JBAFSM010000054.1"/>
</dbReference>
<dbReference type="PROSITE" id="PS51819">
    <property type="entry name" value="VOC"/>
    <property type="match status" value="1"/>
</dbReference>
<accession>A0AAW9R0B0</accession>
<dbReference type="AlphaFoldDB" id="A0AAW9R0B0"/>
<proteinExistence type="predicted"/>
<feature type="domain" description="VOC" evidence="1">
    <location>
        <begin position="15"/>
        <end position="131"/>
    </location>
</feature>
<name>A0AAW9R0B0_9CHRO</name>
<dbReference type="Pfam" id="PF00903">
    <property type="entry name" value="Glyoxalase"/>
    <property type="match status" value="1"/>
</dbReference>
<reference evidence="2 3" key="1">
    <citation type="submission" date="2024-01" db="EMBL/GenBank/DDBJ databases">
        <title>Genomic insights into the taxonomy and metabolism of the cyanobacterium Pannus brasiliensis CCIBt3594.</title>
        <authorList>
            <person name="Machado M."/>
            <person name="Botero N.B."/>
            <person name="Andreote A.P.D."/>
            <person name="Feitosa A.M.T."/>
            <person name="Popin R."/>
            <person name="Sivonen K."/>
            <person name="Fiore M.F."/>
        </authorList>
    </citation>
    <scope>NUCLEOTIDE SEQUENCE [LARGE SCALE GENOMIC DNA]</scope>
    <source>
        <strain evidence="2 3">CCIBt3594</strain>
    </source>
</reference>
<organism evidence="2 3">
    <name type="scientific">Pannus brasiliensis CCIBt3594</name>
    <dbReference type="NCBI Taxonomy" id="1427578"/>
    <lineage>
        <taxon>Bacteria</taxon>
        <taxon>Bacillati</taxon>
        <taxon>Cyanobacteriota</taxon>
        <taxon>Cyanophyceae</taxon>
        <taxon>Oscillatoriophycideae</taxon>
        <taxon>Chroococcales</taxon>
        <taxon>Microcystaceae</taxon>
        <taxon>Pannus</taxon>
    </lineage>
</organism>
<dbReference type="EMBL" id="JBAFSM010000054">
    <property type="protein sequence ID" value="MEG3439643.1"/>
    <property type="molecule type" value="Genomic_DNA"/>
</dbReference>
<dbReference type="Gene3D" id="3.10.180.10">
    <property type="entry name" value="2,3-Dihydroxybiphenyl 1,2-Dioxygenase, domain 1"/>
    <property type="match status" value="1"/>
</dbReference>
<gene>
    <name evidence="2" type="ORF">V0288_21125</name>
</gene>
<dbReference type="Proteomes" id="UP001328733">
    <property type="component" value="Unassembled WGS sequence"/>
</dbReference>
<protein>
    <submittedName>
        <fullName evidence="2">VOC family protein</fullName>
    </submittedName>
</protein>
<evidence type="ECO:0000259" key="1">
    <source>
        <dbReference type="PROSITE" id="PS51819"/>
    </source>
</evidence>
<evidence type="ECO:0000313" key="2">
    <source>
        <dbReference type="EMBL" id="MEG3439643.1"/>
    </source>
</evidence>
<dbReference type="InterPro" id="IPR029068">
    <property type="entry name" value="Glyas_Bleomycin-R_OHBP_Dase"/>
</dbReference>
<dbReference type="PANTHER" id="PTHR33993:SF14">
    <property type="entry name" value="GB|AAF24581.1"/>
    <property type="match status" value="1"/>
</dbReference>